<protein>
    <submittedName>
        <fullName evidence="1">Uncharacterized protein</fullName>
    </submittedName>
</protein>
<accession>A0ACC2AMA2</accession>
<comment type="caution">
    <text evidence="1">The sequence shown here is derived from an EMBL/GenBank/DDBJ whole genome shotgun (WGS) entry which is preliminary data.</text>
</comment>
<keyword evidence="2" id="KW-1185">Reference proteome</keyword>
<evidence type="ECO:0000313" key="1">
    <source>
        <dbReference type="EMBL" id="KAJ7518693.1"/>
    </source>
</evidence>
<evidence type="ECO:0000313" key="2">
    <source>
        <dbReference type="Proteomes" id="UP001162992"/>
    </source>
</evidence>
<dbReference type="EMBL" id="CM055111">
    <property type="protein sequence ID" value="KAJ7518693.1"/>
    <property type="molecule type" value="Genomic_DNA"/>
</dbReference>
<proteinExistence type="predicted"/>
<organism evidence="1 2">
    <name type="scientific">Diphasiastrum complanatum</name>
    <name type="common">Issler's clubmoss</name>
    <name type="synonym">Lycopodium complanatum</name>
    <dbReference type="NCBI Taxonomy" id="34168"/>
    <lineage>
        <taxon>Eukaryota</taxon>
        <taxon>Viridiplantae</taxon>
        <taxon>Streptophyta</taxon>
        <taxon>Embryophyta</taxon>
        <taxon>Tracheophyta</taxon>
        <taxon>Lycopodiopsida</taxon>
        <taxon>Lycopodiales</taxon>
        <taxon>Lycopodiaceae</taxon>
        <taxon>Lycopodioideae</taxon>
        <taxon>Diphasiastrum</taxon>
    </lineage>
</organism>
<sequence length="196" mass="20080">MAVLRGSTGGCIASLMMTVLLFSVIQCSSATQFVVGDSAGWSLSVNYTAWASKYTFRVGDSLLFNYRSDIHNVLSVTGSDYTACSSSNPVTTFKDGKSIISLTSAGSKYYICGTPGHCGIGQKLSIMVLAGESETPLSSPLSGGPTPGGIFHSPVKAPASGPSNSATSISSRSVLFAFMIGAIGAILNGSVLLSIV</sequence>
<reference evidence="2" key="1">
    <citation type="journal article" date="2024" name="Proc. Natl. Acad. Sci. U.S.A.">
        <title>Extraordinary preservation of gene collinearity over three hundred million years revealed in homosporous lycophytes.</title>
        <authorList>
            <person name="Li C."/>
            <person name="Wickell D."/>
            <person name="Kuo L.Y."/>
            <person name="Chen X."/>
            <person name="Nie B."/>
            <person name="Liao X."/>
            <person name="Peng D."/>
            <person name="Ji J."/>
            <person name="Jenkins J."/>
            <person name="Williams M."/>
            <person name="Shu S."/>
            <person name="Plott C."/>
            <person name="Barry K."/>
            <person name="Rajasekar S."/>
            <person name="Grimwood J."/>
            <person name="Han X."/>
            <person name="Sun S."/>
            <person name="Hou Z."/>
            <person name="He W."/>
            <person name="Dai G."/>
            <person name="Sun C."/>
            <person name="Schmutz J."/>
            <person name="Leebens-Mack J.H."/>
            <person name="Li F.W."/>
            <person name="Wang L."/>
        </authorList>
    </citation>
    <scope>NUCLEOTIDE SEQUENCE [LARGE SCALE GENOMIC DNA]</scope>
    <source>
        <strain evidence="2">cv. PW_Plant_1</strain>
    </source>
</reference>
<gene>
    <name evidence="1" type="ORF">O6H91_20G003800</name>
</gene>
<dbReference type="Proteomes" id="UP001162992">
    <property type="component" value="Chromosome 20"/>
</dbReference>
<name>A0ACC2AMA2_DIPCM</name>